<evidence type="ECO:0000259" key="4">
    <source>
        <dbReference type="Pfam" id="PF02678"/>
    </source>
</evidence>
<organism evidence="6 7">
    <name type="scientific">Parabacteroides distasonis</name>
    <dbReference type="NCBI Taxonomy" id="823"/>
    <lineage>
        <taxon>Bacteria</taxon>
        <taxon>Pseudomonadati</taxon>
        <taxon>Bacteroidota</taxon>
        <taxon>Bacteroidia</taxon>
        <taxon>Bacteroidales</taxon>
        <taxon>Tannerellaceae</taxon>
        <taxon>Parabacteroides</taxon>
    </lineage>
</organism>
<feature type="domain" description="Quercetin 2,3-dioxygenase C-terminal cupin" evidence="5">
    <location>
        <begin position="148"/>
        <end position="233"/>
    </location>
</feature>
<dbReference type="PANTHER" id="PTHR43212:SF3">
    <property type="entry name" value="QUERCETIN 2,3-DIOXYGENASE"/>
    <property type="match status" value="1"/>
</dbReference>
<dbReference type="InterPro" id="IPR041602">
    <property type="entry name" value="Quercetinase_C"/>
</dbReference>
<dbReference type="InterPro" id="IPR011051">
    <property type="entry name" value="RmlC_Cupin_sf"/>
</dbReference>
<dbReference type="AlphaFoldDB" id="A0A7K0GS66"/>
<evidence type="ECO:0000259" key="5">
    <source>
        <dbReference type="Pfam" id="PF17954"/>
    </source>
</evidence>
<feature type="binding site" evidence="2">
    <location>
        <position position="58"/>
    </location>
    <ligand>
        <name>Fe cation</name>
        <dbReference type="ChEBI" id="CHEBI:24875"/>
    </ligand>
</feature>
<accession>A0A7K0GS66</accession>
<dbReference type="InterPro" id="IPR012093">
    <property type="entry name" value="Pirin"/>
</dbReference>
<feature type="binding site" evidence="2">
    <location>
        <position position="102"/>
    </location>
    <ligand>
        <name>Fe cation</name>
        <dbReference type="ChEBI" id="CHEBI:24875"/>
    </ligand>
</feature>
<dbReference type="InterPro" id="IPR003829">
    <property type="entry name" value="Pirin_N_dom"/>
</dbReference>
<comment type="cofactor">
    <cofactor evidence="2">
        <name>Fe cation</name>
        <dbReference type="ChEBI" id="CHEBI:24875"/>
    </cofactor>
    <text evidence="2">Binds 1 Fe cation per subunit.</text>
</comment>
<dbReference type="Proteomes" id="UP000461276">
    <property type="component" value="Unassembled WGS sequence"/>
</dbReference>
<feature type="binding site" evidence="2">
    <location>
        <position position="60"/>
    </location>
    <ligand>
        <name>Fe cation</name>
        <dbReference type="ChEBI" id="CHEBI:24875"/>
    </ligand>
</feature>
<dbReference type="Pfam" id="PF02678">
    <property type="entry name" value="Pirin"/>
    <property type="match status" value="1"/>
</dbReference>
<dbReference type="Pfam" id="PF17954">
    <property type="entry name" value="Pirin_C_2"/>
    <property type="match status" value="1"/>
</dbReference>
<protein>
    <submittedName>
        <fullName evidence="6">Pirin family protein</fullName>
    </submittedName>
</protein>
<name>A0A7K0GS66_PARDI</name>
<evidence type="ECO:0000313" key="6">
    <source>
        <dbReference type="EMBL" id="MRY92738.1"/>
    </source>
</evidence>
<comment type="caution">
    <text evidence="6">The sequence shown here is derived from an EMBL/GenBank/DDBJ whole genome shotgun (WGS) entry which is preliminary data.</text>
</comment>
<dbReference type="PANTHER" id="PTHR43212">
    <property type="entry name" value="QUERCETIN 2,3-DIOXYGENASE"/>
    <property type="match status" value="1"/>
</dbReference>
<dbReference type="PIRSF" id="PIRSF006232">
    <property type="entry name" value="Pirin"/>
    <property type="match status" value="1"/>
</dbReference>
<comment type="similarity">
    <text evidence="1 3">Belongs to the pirin family.</text>
</comment>
<evidence type="ECO:0000313" key="7">
    <source>
        <dbReference type="Proteomes" id="UP000461276"/>
    </source>
</evidence>
<evidence type="ECO:0000256" key="1">
    <source>
        <dbReference type="ARBA" id="ARBA00008416"/>
    </source>
</evidence>
<keyword evidence="2" id="KW-0408">Iron</keyword>
<evidence type="ECO:0000256" key="3">
    <source>
        <dbReference type="RuleBase" id="RU003457"/>
    </source>
</evidence>
<feature type="binding site" evidence="2">
    <location>
        <position position="104"/>
    </location>
    <ligand>
        <name>Fe cation</name>
        <dbReference type="ChEBI" id="CHEBI:24875"/>
    </ligand>
</feature>
<sequence>MKFIVHKAATRGYFDHGWLKTYHTFSFADYYNPERVHFGALRVLNDDTVAPKKGFGMHPHHNMEVVSIPLQGFLRHGDSVKNESTITPGEIQVMSTGAGIYHSEYNASETEELQFLQIWIIPNIKETKPEYHNYDIRPLYKHNELCMFISPKGGNAPAHLLQDAWFSIGTFDSKQCIKYLMNKKNTGVYIFVLEGDVKINGQILSRRDGIGIWEVENVSIECLSESHILAIEVSVI</sequence>
<keyword evidence="2" id="KW-0479">Metal-binding</keyword>
<reference evidence="6 7" key="1">
    <citation type="journal article" date="2019" name="Nat. Med.">
        <title>A library of human gut bacterial isolates paired with longitudinal multiomics data enables mechanistic microbiome research.</title>
        <authorList>
            <person name="Poyet M."/>
            <person name="Groussin M."/>
            <person name="Gibbons S.M."/>
            <person name="Avila-Pacheco J."/>
            <person name="Jiang X."/>
            <person name="Kearney S.M."/>
            <person name="Perrotta A.R."/>
            <person name="Berdy B."/>
            <person name="Zhao S."/>
            <person name="Lieberman T.D."/>
            <person name="Swanson P.K."/>
            <person name="Smith M."/>
            <person name="Roesemann S."/>
            <person name="Alexander J.E."/>
            <person name="Rich S.A."/>
            <person name="Livny J."/>
            <person name="Vlamakis H."/>
            <person name="Clish C."/>
            <person name="Bullock K."/>
            <person name="Deik A."/>
            <person name="Scott J."/>
            <person name="Pierce K.A."/>
            <person name="Xavier R.J."/>
            <person name="Alm E.J."/>
        </authorList>
    </citation>
    <scope>NUCLEOTIDE SEQUENCE [LARGE SCALE GENOMIC DNA]</scope>
    <source>
        <strain evidence="6 7">BIOML-A9</strain>
    </source>
</reference>
<dbReference type="GO" id="GO:0046872">
    <property type="term" value="F:metal ion binding"/>
    <property type="evidence" value="ECO:0007669"/>
    <property type="project" value="UniProtKB-KW"/>
</dbReference>
<dbReference type="RefSeq" id="WP_154394962.1">
    <property type="nucleotide sequence ID" value="NZ_CP103079.1"/>
</dbReference>
<dbReference type="EMBL" id="WKMY01000002">
    <property type="protein sequence ID" value="MRY92738.1"/>
    <property type="molecule type" value="Genomic_DNA"/>
</dbReference>
<dbReference type="CDD" id="cd02910">
    <property type="entry name" value="cupin_Yhhw_N"/>
    <property type="match status" value="1"/>
</dbReference>
<dbReference type="InterPro" id="IPR014710">
    <property type="entry name" value="RmlC-like_jellyroll"/>
</dbReference>
<evidence type="ECO:0000256" key="2">
    <source>
        <dbReference type="PIRSR" id="PIRSR006232-1"/>
    </source>
</evidence>
<dbReference type="SUPFAM" id="SSF51182">
    <property type="entry name" value="RmlC-like cupins"/>
    <property type="match status" value="1"/>
</dbReference>
<feature type="domain" description="Pirin N-terminal" evidence="4">
    <location>
        <begin position="13"/>
        <end position="120"/>
    </location>
</feature>
<gene>
    <name evidence="6" type="ORF">GKD67_05765</name>
</gene>
<dbReference type="Gene3D" id="2.60.120.10">
    <property type="entry name" value="Jelly Rolls"/>
    <property type="match status" value="2"/>
</dbReference>
<proteinExistence type="inferred from homology"/>